<dbReference type="Proteomes" id="UP000449969">
    <property type="component" value="Unassembled WGS sequence"/>
</dbReference>
<sequence length="103" mass="11626">MDFSCFGYHPDLESRLTIQEKWVLAYLSTPCFGGLPRRSARSGLSEPAPAPASAHRQRLKFGKLIIAQYQGRMLDRHQILHRCYSPISGTATRIYCESTIANL</sequence>
<reference evidence="1 2" key="1">
    <citation type="submission" date="2019-12" db="EMBL/GenBank/DDBJ databases">
        <title>Draft genome sequences Bradyrhizobium cajani AMBPC1010, Bradyrhizobium pachyrhizi AMBPC1040 and Bradyrhizobium yuanmingense ALSPC3051, three plant growth promoting strains isolated from nodules of Cajanus cajan L. in Dominican Republic.</title>
        <authorList>
            <person name="Flores-Felix J.D."/>
            <person name="Araujo J."/>
            <person name="Diaz-Alcantara C."/>
            <person name="Gonzalez-Andres F."/>
            <person name="Velazquez E."/>
        </authorList>
    </citation>
    <scope>NUCLEOTIDE SEQUENCE [LARGE SCALE GENOMIC DNA]</scope>
    <source>
        <strain evidence="1 2">1010</strain>
    </source>
</reference>
<proteinExistence type="predicted"/>
<name>A0A844TAU5_9BRAD</name>
<evidence type="ECO:0000313" key="2">
    <source>
        <dbReference type="Proteomes" id="UP000449969"/>
    </source>
</evidence>
<dbReference type="AlphaFoldDB" id="A0A844TAU5"/>
<dbReference type="EMBL" id="WQNE01000006">
    <property type="protein sequence ID" value="MVT73599.1"/>
    <property type="molecule type" value="Genomic_DNA"/>
</dbReference>
<protein>
    <submittedName>
        <fullName evidence="1">Uncharacterized protein</fullName>
    </submittedName>
</protein>
<gene>
    <name evidence="1" type="ORF">GPL20_11015</name>
</gene>
<organism evidence="1 2">
    <name type="scientific">Bradyrhizobium cajani</name>
    <dbReference type="NCBI Taxonomy" id="1928661"/>
    <lineage>
        <taxon>Bacteria</taxon>
        <taxon>Pseudomonadati</taxon>
        <taxon>Pseudomonadota</taxon>
        <taxon>Alphaproteobacteria</taxon>
        <taxon>Hyphomicrobiales</taxon>
        <taxon>Nitrobacteraceae</taxon>
        <taxon>Bradyrhizobium</taxon>
    </lineage>
</organism>
<evidence type="ECO:0000313" key="1">
    <source>
        <dbReference type="EMBL" id="MVT73599.1"/>
    </source>
</evidence>
<comment type="caution">
    <text evidence="1">The sequence shown here is derived from an EMBL/GenBank/DDBJ whole genome shotgun (WGS) entry which is preliminary data.</text>
</comment>
<accession>A0A844TAU5</accession>
<keyword evidence="2" id="KW-1185">Reference proteome</keyword>